<dbReference type="InterPro" id="IPR016187">
    <property type="entry name" value="CTDL_fold"/>
</dbReference>
<reference evidence="2" key="1">
    <citation type="journal article" date="2008" name="Nature">
        <title>The amphioxus genome and the evolution of the chordate karyotype.</title>
        <authorList>
            <consortium name="US DOE Joint Genome Institute (JGI-PGF)"/>
            <person name="Putnam N.H."/>
            <person name="Butts T."/>
            <person name="Ferrier D.E.K."/>
            <person name="Furlong R.F."/>
            <person name="Hellsten U."/>
            <person name="Kawashima T."/>
            <person name="Robinson-Rechavi M."/>
            <person name="Shoguchi E."/>
            <person name="Terry A."/>
            <person name="Yu J.-K."/>
            <person name="Benito-Gutierrez E.L."/>
            <person name="Dubchak I."/>
            <person name="Garcia-Fernandez J."/>
            <person name="Gibson-Brown J.J."/>
            <person name="Grigoriev I.V."/>
            <person name="Horton A.C."/>
            <person name="de Jong P.J."/>
            <person name="Jurka J."/>
            <person name="Kapitonov V.V."/>
            <person name="Kohara Y."/>
            <person name="Kuroki Y."/>
            <person name="Lindquist E."/>
            <person name="Lucas S."/>
            <person name="Osoegawa K."/>
            <person name="Pennacchio L.A."/>
            <person name="Salamov A.A."/>
            <person name="Satou Y."/>
            <person name="Sauka-Spengler T."/>
            <person name="Schmutz J."/>
            <person name="Shin-I T."/>
            <person name="Toyoda A."/>
            <person name="Bronner-Fraser M."/>
            <person name="Fujiyama A."/>
            <person name="Holland L.Z."/>
            <person name="Holland P.W.H."/>
            <person name="Satoh N."/>
            <person name="Rokhsar D.S."/>
        </authorList>
    </citation>
    <scope>NUCLEOTIDE SEQUENCE [LARGE SCALE GENOMIC DNA]</scope>
    <source>
        <strain evidence="2">S238N-H82</strain>
        <tissue evidence="2">Testes</tissue>
    </source>
</reference>
<dbReference type="InterPro" id="IPR050111">
    <property type="entry name" value="C-type_lectin/snaclec_domain"/>
</dbReference>
<dbReference type="Gene3D" id="3.10.100.10">
    <property type="entry name" value="Mannose-Binding Protein A, subunit A"/>
    <property type="match status" value="1"/>
</dbReference>
<dbReference type="PANTHER" id="PTHR22803">
    <property type="entry name" value="MANNOSE, PHOSPHOLIPASE, LECTIN RECEPTOR RELATED"/>
    <property type="match status" value="1"/>
</dbReference>
<dbReference type="EMBL" id="GG666689">
    <property type="protein sequence ID" value="EEN43495.1"/>
    <property type="molecule type" value="Genomic_DNA"/>
</dbReference>
<dbReference type="PROSITE" id="PS50041">
    <property type="entry name" value="C_TYPE_LECTIN_2"/>
    <property type="match status" value="1"/>
</dbReference>
<gene>
    <name evidence="2" type="ORF">BRAFLDRAFT_100171</name>
</gene>
<organism>
    <name type="scientific">Branchiostoma floridae</name>
    <name type="common">Florida lancelet</name>
    <name type="synonym">Amphioxus</name>
    <dbReference type="NCBI Taxonomy" id="7739"/>
    <lineage>
        <taxon>Eukaryota</taxon>
        <taxon>Metazoa</taxon>
        <taxon>Chordata</taxon>
        <taxon>Cephalochordata</taxon>
        <taxon>Leptocardii</taxon>
        <taxon>Amphioxiformes</taxon>
        <taxon>Branchiostomatidae</taxon>
        <taxon>Branchiostoma</taxon>
    </lineage>
</organism>
<evidence type="ECO:0000313" key="2">
    <source>
        <dbReference type="EMBL" id="EEN43495.1"/>
    </source>
</evidence>
<dbReference type="CDD" id="cd00037">
    <property type="entry name" value="CLECT"/>
    <property type="match status" value="1"/>
</dbReference>
<dbReference type="InterPro" id="IPR001304">
    <property type="entry name" value="C-type_lectin-like"/>
</dbReference>
<name>C3ZVH4_BRAFL</name>
<proteinExistence type="predicted"/>
<feature type="domain" description="C-type lectin" evidence="1">
    <location>
        <begin position="182"/>
        <end position="226"/>
    </location>
</feature>
<evidence type="ECO:0000259" key="1">
    <source>
        <dbReference type="PROSITE" id="PS50041"/>
    </source>
</evidence>
<sequence>MSDVRMMMSTTEPDVEAQSATGSIIAGILIGVYHNTKEQGLQTGPQNWTTFKVTAVAISSTDKLATVATFVDTSTSALHSTTGSIIAGILIGVYHNTKEQGLQTGPQNWTTFKVTAVAISSTDKHDVIVSSASTNPSIPYSTDSKTNFDGTEAGFVASSTTTKYSILHGTTALPCQTGWSGYKNHCYLFVRNKVNWFQADKECKQHGANLASVTNVDENNFIARLLTGPGGGLAVFER</sequence>
<dbReference type="InParanoid" id="C3ZVH4"/>
<dbReference type="SUPFAM" id="SSF56436">
    <property type="entry name" value="C-type lectin-like"/>
    <property type="match status" value="1"/>
</dbReference>
<accession>C3ZVH4</accession>
<protein>
    <recommendedName>
        <fullName evidence="1">C-type lectin domain-containing protein</fullName>
    </recommendedName>
</protein>
<dbReference type="AlphaFoldDB" id="C3ZVH4"/>
<dbReference type="InterPro" id="IPR016186">
    <property type="entry name" value="C-type_lectin-like/link_sf"/>
</dbReference>